<feature type="chain" id="PRO_5009514827" evidence="1">
    <location>
        <begin position="20"/>
        <end position="392"/>
    </location>
</feature>
<gene>
    <name evidence="2" type="ORF">A2438_01975</name>
</gene>
<evidence type="ECO:0000313" key="2">
    <source>
        <dbReference type="EMBL" id="OGC41035.1"/>
    </source>
</evidence>
<dbReference type="Gene3D" id="3.60.60.10">
    <property type="entry name" value="Penicillin V Acylase, Chain A"/>
    <property type="match status" value="1"/>
</dbReference>
<proteinExistence type="predicted"/>
<dbReference type="NCBIfam" id="NF040521">
    <property type="entry name" value="C45_proenzyme"/>
    <property type="match status" value="1"/>
</dbReference>
<dbReference type="InterPro" id="IPR047794">
    <property type="entry name" value="C45_proenzyme-like"/>
</dbReference>
<dbReference type="Proteomes" id="UP000179242">
    <property type="component" value="Unassembled WGS sequence"/>
</dbReference>
<dbReference type="AlphaFoldDB" id="A0A1F4U7W0"/>
<comment type="caution">
    <text evidence="2">The sequence shown here is derived from an EMBL/GenBank/DDBJ whole genome shotgun (WGS) entry which is preliminary data.</text>
</comment>
<dbReference type="EMBL" id="MEUJ01000002">
    <property type="protein sequence ID" value="OGC41035.1"/>
    <property type="molecule type" value="Genomic_DNA"/>
</dbReference>
<feature type="signal peptide" evidence="1">
    <location>
        <begin position="1"/>
        <end position="19"/>
    </location>
</feature>
<accession>A0A1F4U7W0</accession>
<name>A0A1F4U7W0_UNCSA</name>
<evidence type="ECO:0000256" key="1">
    <source>
        <dbReference type="SAM" id="SignalP"/>
    </source>
</evidence>
<keyword evidence="1" id="KW-0732">Signal</keyword>
<reference evidence="2 3" key="1">
    <citation type="journal article" date="2016" name="Nat. Commun.">
        <title>Thousands of microbial genomes shed light on interconnected biogeochemical processes in an aquifer system.</title>
        <authorList>
            <person name="Anantharaman K."/>
            <person name="Brown C.T."/>
            <person name="Hug L.A."/>
            <person name="Sharon I."/>
            <person name="Castelle C.J."/>
            <person name="Probst A.J."/>
            <person name="Thomas B.C."/>
            <person name="Singh A."/>
            <person name="Wilkins M.J."/>
            <person name="Karaoz U."/>
            <person name="Brodie E.L."/>
            <person name="Williams K.H."/>
            <person name="Hubbard S.S."/>
            <person name="Banfield J.F."/>
        </authorList>
    </citation>
    <scope>NUCLEOTIDE SEQUENCE [LARGE SCALE GENOMIC DNA]</scope>
</reference>
<organism evidence="2 3">
    <name type="scientific">candidate division WOR-1 bacterium RIFOXYC2_FULL_46_14</name>
    <dbReference type="NCBI Taxonomy" id="1802587"/>
    <lineage>
        <taxon>Bacteria</taxon>
        <taxon>Bacillati</taxon>
        <taxon>Saganbacteria</taxon>
    </lineage>
</organism>
<sequence length="392" mass="43024">MKKLFGLLLVFFAMVSVSAADTMKVSGEFEGGKKYRAGKINVVVMKGNFYQMGRQYGGLMKAEFKEFYDMLVKQAGIGTAKAPYKEVLAEFKAGQEQVPFYVREWVRGMGETSGLGAEKQIIASQGLTAILMPAGSCSGMVAWGKYTKGGASVVGRNWDLGTKALEPYQKFLTVAVFNPAGYGQGVADINYIGQILWQSGINKSGIFYDLQNGAMCDPRDAKNRLNSNSALMSMLLDSTSFKQVEGFFDAVRAQGGLLINAADAKQGACFEWGTDDYRKRIDDKEGLVASANNFTDPTWHALTEIPDGANGGFTKERTNNLLKLGKKHRGQIDANKMMKIFSTTIPEGGPSFPLDSSLKTYYSIVAVPKDLKLWLNVRGLQDWTEINLKPLF</sequence>
<evidence type="ECO:0000313" key="3">
    <source>
        <dbReference type="Proteomes" id="UP000179242"/>
    </source>
</evidence>
<protein>
    <submittedName>
        <fullName evidence="2">Uncharacterized protein</fullName>
    </submittedName>
</protein>